<dbReference type="SMART" id="SM00409">
    <property type="entry name" value="IG"/>
    <property type="match status" value="2"/>
</dbReference>
<dbReference type="Proteomes" id="UP001445076">
    <property type="component" value="Unassembled WGS sequence"/>
</dbReference>
<protein>
    <recommendedName>
        <fullName evidence="2">Ig-like domain-containing protein</fullName>
    </recommendedName>
</protein>
<dbReference type="InterPro" id="IPR013106">
    <property type="entry name" value="Ig_V-set"/>
</dbReference>
<dbReference type="InterPro" id="IPR003598">
    <property type="entry name" value="Ig_sub2"/>
</dbReference>
<dbReference type="GO" id="GO:0050808">
    <property type="term" value="P:synapse organization"/>
    <property type="evidence" value="ECO:0007669"/>
    <property type="project" value="TreeGrafter"/>
</dbReference>
<keyword evidence="4" id="KW-1185">Reference proteome</keyword>
<proteinExistence type="predicted"/>
<name>A0AAW0X8S0_CHEQU</name>
<dbReference type="Pfam" id="PF13927">
    <property type="entry name" value="Ig_3"/>
    <property type="match status" value="1"/>
</dbReference>
<dbReference type="Pfam" id="PF07686">
    <property type="entry name" value="V-set"/>
    <property type="match status" value="1"/>
</dbReference>
<dbReference type="Gene3D" id="2.60.40.10">
    <property type="entry name" value="Immunoglobulins"/>
    <property type="match status" value="2"/>
</dbReference>
<dbReference type="AlphaFoldDB" id="A0AAW0X8S0"/>
<dbReference type="PANTHER" id="PTHR23279">
    <property type="entry name" value="DEFECTIVE PROBOSCIS EXTENSION RESPONSE DPR -RELATED"/>
    <property type="match status" value="1"/>
</dbReference>
<comment type="caution">
    <text evidence="3">The sequence shown here is derived from an EMBL/GenBank/DDBJ whole genome shotgun (WGS) entry which is preliminary data.</text>
</comment>
<dbReference type="InterPro" id="IPR013783">
    <property type="entry name" value="Ig-like_fold"/>
</dbReference>
<evidence type="ECO:0000259" key="2">
    <source>
        <dbReference type="PROSITE" id="PS50835"/>
    </source>
</evidence>
<dbReference type="InterPro" id="IPR003599">
    <property type="entry name" value="Ig_sub"/>
</dbReference>
<dbReference type="SMART" id="SM00408">
    <property type="entry name" value="IGc2"/>
    <property type="match status" value="2"/>
</dbReference>
<accession>A0AAW0X8S0</accession>
<sequence>MCFPAGGWLAGGTATVLSPSLPTAVPWCEPGVSRRGQMGPRLQPLLLPVAVATLLAAAAGDGGVGGGQLEVEMGGGAAVGGGLVDTVANNSHIIVLPGEDAKLACPIPSDVYGSRVSWLRRKDMQLLAIGETQYTNDHRIFVSHSRHSHKKDSRHTQMWFLHIRNVTKNDEGEYECQTSTHPPMTFMTFLKVQTARSEMQGPGERMVAAGSSLRLVCTFRDASNTPPFVFWYQDSRMINYDTARGVHISSDQEHSTLTVSSVAEEHAGNYTCSPANASPSSVLVHVVVETTDSGGPNRRGQKEVGEAEKTPVRQLGVKSASSAGPRVLPQTLALFLLALLLIDALTFPRVFQRSL</sequence>
<dbReference type="EMBL" id="JARKIK010000032">
    <property type="protein sequence ID" value="KAK8740756.1"/>
    <property type="molecule type" value="Genomic_DNA"/>
</dbReference>
<feature type="domain" description="Ig-like" evidence="2">
    <location>
        <begin position="182"/>
        <end position="283"/>
    </location>
</feature>
<dbReference type="SUPFAM" id="SSF48726">
    <property type="entry name" value="Immunoglobulin"/>
    <property type="match status" value="2"/>
</dbReference>
<dbReference type="PANTHER" id="PTHR23279:SF37">
    <property type="entry name" value="DEFECTIVE PROBOSCIS EXTENSION RESPONSE 13, ISOFORM B"/>
    <property type="match status" value="1"/>
</dbReference>
<evidence type="ECO:0000256" key="1">
    <source>
        <dbReference type="SAM" id="MobiDB-lite"/>
    </source>
</evidence>
<dbReference type="PROSITE" id="PS50835">
    <property type="entry name" value="IG_LIKE"/>
    <property type="match status" value="2"/>
</dbReference>
<gene>
    <name evidence="3" type="ORF">OTU49_002689</name>
</gene>
<dbReference type="InterPro" id="IPR036179">
    <property type="entry name" value="Ig-like_dom_sf"/>
</dbReference>
<feature type="domain" description="Ig-like" evidence="2">
    <location>
        <begin position="98"/>
        <end position="179"/>
    </location>
</feature>
<organism evidence="3 4">
    <name type="scientific">Cherax quadricarinatus</name>
    <name type="common">Australian red claw crayfish</name>
    <dbReference type="NCBI Taxonomy" id="27406"/>
    <lineage>
        <taxon>Eukaryota</taxon>
        <taxon>Metazoa</taxon>
        <taxon>Ecdysozoa</taxon>
        <taxon>Arthropoda</taxon>
        <taxon>Crustacea</taxon>
        <taxon>Multicrustacea</taxon>
        <taxon>Malacostraca</taxon>
        <taxon>Eumalacostraca</taxon>
        <taxon>Eucarida</taxon>
        <taxon>Decapoda</taxon>
        <taxon>Pleocyemata</taxon>
        <taxon>Astacidea</taxon>
        <taxon>Parastacoidea</taxon>
        <taxon>Parastacidae</taxon>
        <taxon>Cherax</taxon>
    </lineage>
</organism>
<dbReference type="InterPro" id="IPR037448">
    <property type="entry name" value="Zig-8"/>
</dbReference>
<feature type="compositionally biased region" description="Basic and acidic residues" evidence="1">
    <location>
        <begin position="300"/>
        <end position="311"/>
    </location>
</feature>
<evidence type="ECO:0000313" key="3">
    <source>
        <dbReference type="EMBL" id="KAK8740756.1"/>
    </source>
</evidence>
<dbReference type="GO" id="GO:0032589">
    <property type="term" value="C:neuron projection membrane"/>
    <property type="evidence" value="ECO:0007669"/>
    <property type="project" value="TreeGrafter"/>
</dbReference>
<dbReference type="InterPro" id="IPR007110">
    <property type="entry name" value="Ig-like_dom"/>
</dbReference>
<reference evidence="3 4" key="1">
    <citation type="journal article" date="2024" name="BMC Genomics">
        <title>Genome assembly of redclaw crayfish (Cherax quadricarinatus) provides insights into its immune adaptation and hypoxia tolerance.</title>
        <authorList>
            <person name="Liu Z."/>
            <person name="Zheng J."/>
            <person name="Li H."/>
            <person name="Fang K."/>
            <person name="Wang S."/>
            <person name="He J."/>
            <person name="Zhou D."/>
            <person name="Weng S."/>
            <person name="Chi M."/>
            <person name="Gu Z."/>
            <person name="He J."/>
            <person name="Li F."/>
            <person name="Wang M."/>
        </authorList>
    </citation>
    <scope>NUCLEOTIDE SEQUENCE [LARGE SCALE GENOMIC DNA]</scope>
    <source>
        <strain evidence="3">ZL_2023a</strain>
    </source>
</reference>
<evidence type="ECO:0000313" key="4">
    <source>
        <dbReference type="Proteomes" id="UP001445076"/>
    </source>
</evidence>
<feature type="region of interest" description="Disordered" evidence="1">
    <location>
        <begin position="291"/>
        <end position="320"/>
    </location>
</feature>